<proteinExistence type="inferred from homology"/>
<reference evidence="8" key="2">
    <citation type="submission" date="2025-08" db="UniProtKB">
        <authorList>
            <consortium name="Ensembl"/>
        </authorList>
    </citation>
    <scope>IDENTIFICATION</scope>
    <source>
        <strain evidence="8">Brown Norway</strain>
    </source>
</reference>
<keyword evidence="9" id="KW-1185">Reference proteome</keyword>
<dbReference type="PANTHER" id="PTHR23320">
    <property type="entry name" value="MEMBRANE-SPANNING 4-DOMAINS SUBFAMILY A MS4A -RELATED"/>
    <property type="match status" value="1"/>
</dbReference>
<feature type="region of interest" description="Disordered" evidence="6">
    <location>
        <begin position="1"/>
        <end position="51"/>
    </location>
</feature>
<organism evidence="8 9">
    <name type="scientific">Rattus norvegicus</name>
    <name type="common">Rat</name>
    <dbReference type="NCBI Taxonomy" id="10116"/>
    <lineage>
        <taxon>Eukaryota</taxon>
        <taxon>Metazoa</taxon>
        <taxon>Chordata</taxon>
        <taxon>Craniata</taxon>
        <taxon>Vertebrata</taxon>
        <taxon>Euteleostomi</taxon>
        <taxon>Mammalia</taxon>
        <taxon>Eutheria</taxon>
        <taxon>Euarchontoglires</taxon>
        <taxon>Glires</taxon>
        <taxon>Rodentia</taxon>
        <taxon>Myomorpha</taxon>
        <taxon>Muroidea</taxon>
        <taxon>Muridae</taxon>
        <taxon>Murinae</taxon>
        <taxon>Rattus</taxon>
    </lineage>
</organism>
<feature type="transmembrane region" description="Helical" evidence="7">
    <location>
        <begin position="183"/>
        <end position="204"/>
    </location>
</feature>
<evidence type="ECO:0000256" key="4">
    <source>
        <dbReference type="ARBA" id="ARBA00022989"/>
    </source>
</evidence>
<reference evidence="8" key="1">
    <citation type="submission" date="2024-01" db="EMBL/GenBank/DDBJ databases">
        <title>GRCr8: a new rat reference genome assembly contstructed from accurate long reads and long range scaffolding.</title>
        <authorList>
            <person name="Doris P.A."/>
            <person name="Kalbfleisch T."/>
            <person name="Li K."/>
            <person name="Howe K."/>
            <person name="Wood J."/>
        </authorList>
    </citation>
    <scope>NUCLEOTIDE SEQUENCE [LARGE SCALE GENOMIC DNA]</scope>
    <source>
        <strain evidence="8">Brown Norway</strain>
    </source>
</reference>
<evidence type="ECO:0000256" key="2">
    <source>
        <dbReference type="ARBA" id="ARBA00009565"/>
    </source>
</evidence>
<dbReference type="GO" id="GO:0019863">
    <property type="term" value="F:IgE binding"/>
    <property type="evidence" value="ECO:0007669"/>
    <property type="project" value="Ensembl"/>
</dbReference>
<dbReference type="AlphaFoldDB" id="A0A0H2UHS6"/>
<evidence type="ECO:0000313" key="10">
    <source>
        <dbReference type="RGD" id="2598"/>
    </source>
</evidence>
<feature type="transmembrane region" description="Helical" evidence="7">
    <location>
        <begin position="63"/>
        <end position="82"/>
    </location>
</feature>
<protein>
    <submittedName>
        <fullName evidence="8">Membrane spanning 4-domains A2</fullName>
    </submittedName>
</protein>
<dbReference type="GO" id="GO:0006955">
    <property type="term" value="P:immune response"/>
    <property type="evidence" value="ECO:0007669"/>
    <property type="project" value="Ensembl"/>
</dbReference>
<comment type="similarity">
    <text evidence="2">Belongs to the MS4A family.</text>
</comment>
<feature type="compositionally biased region" description="Basic and acidic residues" evidence="6">
    <location>
        <begin position="1"/>
        <end position="12"/>
    </location>
</feature>
<dbReference type="Pfam" id="PF04103">
    <property type="entry name" value="CD20"/>
    <property type="match status" value="1"/>
</dbReference>
<dbReference type="VEuPathDB" id="HostDB:ENSRNOG00000020993"/>
<dbReference type="GO" id="GO:0009897">
    <property type="term" value="C:external side of plasma membrane"/>
    <property type="evidence" value="ECO:0007669"/>
    <property type="project" value="Ensembl"/>
</dbReference>
<dbReference type="Proteomes" id="UP000002494">
    <property type="component" value="Chromosome 1"/>
</dbReference>
<dbReference type="GO" id="GO:0007166">
    <property type="term" value="P:cell surface receptor signaling pathway"/>
    <property type="evidence" value="ECO:0007669"/>
    <property type="project" value="Ensembl"/>
</dbReference>
<evidence type="ECO:0000313" key="8">
    <source>
        <dbReference type="Ensembl" id="ENSRNOP00000028491.3"/>
    </source>
</evidence>
<sequence>MKKMDTENKSRADLALPNPQESPSAPDIELLEASPPAKALPEKPASPPPQQTWQSFLKKELEFLGVTQVLVGLICLCFGTVVCSTLQTSDFDDEVLLLYRAGYPFWGAVLFVLSGFLSIMSERKNTLYLVRGSLGANIVSSIAAGLGIAILILNLSNNSAYMNYCKDITEDDGCFVTSFITELVLMLLFLTILAFCSAVLLIIYRIGQEFERSKVPDDRLYEELHVYSPIYSALEDTREASAPVVS</sequence>
<dbReference type="OrthoDB" id="10071849at2759"/>
<reference evidence="8" key="3">
    <citation type="submission" date="2025-09" db="UniProtKB">
        <authorList>
            <consortium name="Ensembl"/>
        </authorList>
    </citation>
    <scope>IDENTIFICATION</scope>
    <source>
        <strain evidence="8">Brown Norway</strain>
    </source>
</reference>
<dbReference type="Ensembl" id="ENSRNOT00000028491.5">
    <property type="protein sequence ID" value="ENSRNOP00000028491.3"/>
    <property type="gene ID" value="ENSRNOG00000020993.5"/>
</dbReference>
<keyword evidence="4 7" id="KW-1133">Transmembrane helix</keyword>
<feature type="transmembrane region" description="Helical" evidence="7">
    <location>
        <begin position="102"/>
        <end position="120"/>
    </location>
</feature>
<evidence type="ECO:0000256" key="1">
    <source>
        <dbReference type="ARBA" id="ARBA00004141"/>
    </source>
</evidence>
<dbReference type="InterPro" id="IPR007237">
    <property type="entry name" value="CD20-like"/>
</dbReference>
<dbReference type="GeneTree" id="ENSGT00940000161985"/>
<evidence type="ECO:0000313" key="9">
    <source>
        <dbReference type="Proteomes" id="UP000002494"/>
    </source>
</evidence>
<keyword evidence="5 7" id="KW-0472">Membrane</keyword>
<evidence type="ECO:0000256" key="7">
    <source>
        <dbReference type="SAM" id="Phobius"/>
    </source>
</evidence>
<dbReference type="InterPro" id="IPR030417">
    <property type="entry name" value="MS4A"/>
</dbReference>
<dbReference type="PANTHER" id="PTHR23320:SF66">
    <property type="entry name" value="HIGH AFFINITY IMMUNOGLOBULIN EPSILON RECEPTOR SUBUNIT BETA"/>
    <property type="match status" value="1"/>
</dbReference>
<keyword evidence="3 7" id="KW-0812">Transmembrane</keyword>
<evidence type="ECO:0000256" key="6">
    <source>
        <dbReference type="SAM" id="MobiDB-lite"/>
    </source>
</evidence>
<dbReference type="Bgee" id="ENSRNOG00000020993">
    <property type="expression patterns" value="Expressed in stomach and 13 other cell types or tissues"/>
</dbReference>
<feature type="transmembrane region" description="Helical" evidence="7">
    <location>
        <begin position="132"/>
        <end position="153"/>
    </location>
</feature>
<gene>
    <name evidence="8 10" type="primary">Ms4a2</name>
</gene>
<dbReference type="GO" id="GO:0032998">
    <property type="term" value="C:Fc-epsilon receptor I complex"/>
    <property type="evidence" value="ECO:0007669"/>
    <property type="project" value="Ensembl"/>
</dbReference>
<comment type="subcellular location">
    <subcellularLocation>
        <location evidence="1">Membrane</location>
        <topology evidence="1">Multi-pass membrane protein</topology>
    </subcellularLocation>
</comment>
<name>A0A0H2UHS6_RAT</name>
<evidence type="ECO:0000256" key="3">
    <source>
        <dbReference type="ARBA" id="ARBA00022692"/>
    </source>
</evidence>
<evidence type="ECO:0000256" key="5">
    <source>
        <dbReference type="ARBA" id="ARBA00023136"/>
    </source>
</evidence>
<accession>A0A0H2UHS6</accession>
<dbReference type="RGD" id="2598">
    <property type="gene designation" value="Ms4a2"/>
</dbReference>
<dbReference type="OMA" id="AYIYNCQ"/>